<evidence type="ECO:0000256" key="1">
    <source>
        <dbReference type="SAM" id="Phobius"/>
    </source>
</evidence>
<protein>
    <submittedName>
        <fullName evidence="2">Uncharacterized protein</fullName>
    </submittedName>
</protein>
<evidence type="ECO:0000313" key="2">
    <source>
        <dbReference type="EMBL" id="SDJ21062.1"/>
    </source>
</evidence>
<feature type="transmembrane region" description="Helical" evidence="1">
    <location>
        <begin position="63"/>
        <end position="83"/>
    </location>
</feature>
<dbReference type="EMBL" id="FNEZ01000001">
    <property type="protein sequence ID" value="SDJ21062.1"/>
    <property type="molecule type" value="Genomic_DNA"/>
</dbReference>
<evidence type="ECO:0000313" key="3">
    <source>
        <dbReference type="Proteomes" id="UP000199580"/>
    </source>
</evidence>
<organism evidence="2 3">
    <name type="scientific">Flavobacterium noncentrifugens</name>
    <dbReference type="NCBI Taxonomy" id="1128970"/>
    <lineage>
        <taxon>Bacteria</taxon>
        <taxon>Pseudomonadati</taxon>
        <taxon>Bacteroidota</taxon>
        <taxon>Flavobacteriia</taxon>
        <taxon>Flavobacteriales</taxon>
        <taxon>Flavobacteriaceae</taxon>
        <taxon>Flavobacterium</taxon>
    </lineage>
</organism>
<accession>A0A1G8RVS9</accession>
<keyword evidence="1" id="KW-0472">Membrane</keyword>
<keyword evidence="1" id="KW-0812">Transmembrane</keyword>
<reference evidence="2 3" key="1">
    <citation type="submission" date="2016-10" db="EMBL/GenBank/DDBJ databases">
        <authorList>
            <person name="de Groot N.N."/>
        </authorList>
    </citation>
    <scope>NUCLEOTIDE SEQUENCE [LARGE SCALE GENOMIC DNA]</scope>
    <source>
        <strain evidence="2 3">CGMCC 1.10076</strain>
    </source>
</reference>
<sequence length="90" mass="9935">MFKSKVESQKSKVRMLLVKFIAVSFVILAPCLFSPKANAQCAMCRAALETEGNKSKGEAVNDGIVYLMLIPYVLVGGIGYAVYRMNKKKK</sequence>
<keyword evidence="1" id="KW-1133">Transmembrane helix</keyword>
<proteinExistence type="predicted"/>
<name>A0A1G8RVS9_9FLAO</name>
<keyword evidence="3" id="KW-1185">Reference proteome</keyword>
<dbReference type="STRING" id="1128970.SAMN04487935_0304"/>
<dbReference type="RefSeq" id="WP_245699298.1">
    <property type="nucleotide sequence ID" value="NZ_BKAI01000001.1"/>
</dbReference>
<dbReference type="AlphaFoldDB" id="A0A1G8RVS9"/>
<gene>
    <name evidence="2" type="ORF">SAMN04487935_0304</name>
</gene>
<dbReference type="Proteomes" id="UP000199580">
    <property type="component" value="Unassembled WGS sequence"/>
</dbReference>